<evidence type="ECO:0000256" key="1">
    <source>
        <dbReference type="ARBA" id="ARBA00004613"/>
    </source>
</evidence>
<evidence type="ECO:0000313" key="5">
    <source>
        <dbReference type="EMBL" id="KOB71255.1"/>
    </source>
</evidence>
<dbReference type="PANTHER" id="PTHR11857">
    <property type="entry name" value="ODORANT BINDING PROTEIN-RELATED"/>
    <property type="match status" value="1"/>
</dbReference>
<dbReference type="SUPFAM" id="SSF47565">
    <property type="entry name" value="Insect pheromone/odorant-binding proteins"/>
    <property type="match status" value="2"/>
</dbReference>
<evidence type="ECO:0000256" key="2">
    <source>
        <dbReference type="ARBA" id="ARBA00008098"/>
    </source>
</evidence>
<proteinExistence type="inferred from homology"/>
<dbReference type="GO" id="GO:0007608">
    <property type="term" value="P:sensory perception of smell"/>
    <property type="evidence" value="ECO:0007669"/>
    <property type="project" value="TreeGrafter"/>
</dbReference>
<dbReference type="GO" id="GO:0005549">
    <property type="term" value="F:odorant binding"/>
    <property type="evidence" value="ECO:0007669"/>
    <property type="project" value="InterPro"/>
</dbReference>
<dbReference type="SMART" id="SM00708">
    <property type="entry name" value="PhBP"/>
    <property type="match status" value="1"/>
</dbReference>
<evidence type="ECO:0000256" key="3">
    <source>
        <dbReference type="ARBA" id="ARBA00022525"/>
    </source>
</evidence>
<dbReference type="InterPro" id="IPR006170">
    <property type="entry name" value="PBP/GOBP"/>
</dbReference>
<organism evidence="5 6">
    <name type="scientific">Operophtera brumata</name>
    <name type="common">Winter moth</name>
    <name type="synonym">Phalaena brumata</name>
    <dbReference type="NCBI Taxonomy" id="104452"/>
    <lineage>
        <taxon>Eukaryota</taxon>
        <taxon>Metazoa</taxon>
        <taxon>Ecdysozoa</taxon>
        <taxon>Arthropoda</taxon>
        <taxon>Hexapoda</taxon>
        <taxon>Insecta</taxon>
        <taxon>Pterygota</taxon>
        <taxon>Neoptera</taxon>
        <taxon>Endopterygota</taxon>
        <taxon>Lepidoptera</taxon>
        <taxon>Glossata</taxon>
        <taxon>Ditrysia</taxon>
        <taxon>Geometroidea</taxon>
        <taxon>Geometridae</taxon>
        <taxon>Larentiinae</taxon>
        <taxon>Operophtera</taxon>
    </lineage>
</organism>
<sequence length="309" mass="34407">MHVRIYCIFCVDGGIPSSSGSQHEKCYQNNDTLMGAIHAIAHPRGLPVQTHVLFSPEVIANIKNAIEKCTPPSIAGVIGDIIKLVEEGGVPEDDNFKELLHCAFQTAGYANEDGTMNIEKAASDYPDPSAIVNLIEKCSKNIGTSVENTFYYFKVKRVTTYKGHGDDSEVSKNFNILVLLLSAVLVSTGDIERIVIHFPSGIGEAIKAVIASCGKNDADFPELVKLIREGKYREDEEFKKFVHCSYKDSGFVFDDGRVDIEAASQIFPDPKRIYKIMKECNEKRETPVETTYQYFKCFQDNTPFLLSIL</sequence>
<dbReference type="AlphaFoldDB" id="A0A0L7L7A8"/>
<dbReference type="CDD" id="cd23992">
    <property type="entry name" value="PBP_GOBP"/>
    <property type="match status" value="2"/>
</dbReference>
<comment type="caution">
    <text evidence="5">The sequence shown here is derived from an EMBL/GenBank/DDBJ whole genome shotgun (WGS) entry which is preliminary data.</text>
</comment>
<protein>
    <submittedName>
        <fullName evidence="5">Odorant binding protein</fullName>
    </submittedName>
</protein>
<comment type="subcellular location">
    <subcellularLocation>
        <location evidence="1">Secreted</location>
    </subcellularLocation>
</comment>
<evidence type="ECO:0000313" key="6">
    <source>
        <dbReference type="Proteomes" id="UP000037510"/>
    </source>
</evidence>
<dbReference type="EMBL" id="JTDY01002515">
    <property type="protein sequence ID" value="KOB71255.1"/>
    <property type="molecule type" value="Genomic_DNA"/>
</dbReference>
<dbReference type="InterPro" id="IPR036728">
    <property type="entry name" value="PBP_GOBP_sf"/>
</dbReference>
<reference evidence="5 6" key="1">
    <citation type="journal article" date="2015" name="Genome Biol. Evol.">
        <title>The genome of winter moth (Operophtera brumata) provides a genomic perspective on sexual dimorphism and phenology.</title>
        <authorList>
            <person name="Derks M.F."/>
            <person name="Smit S."/>
            <person name="Salis L."/>
            <person name="Schijlen E."/>
            <person name="Bossers A."/>
            <person name="Mateman C."/>
            <person name="Pijl A.S."/>
            <person name="de Ridder D."/>
            <person name="Groenen M.A."/>
            <person name="Visser M.E."/>
            <person name="Megens H.J."/>
        </authorList>
    </citation>
    <scope>NUCLEOTIDE SEQUENCE [LARGE SCALE GENOMIC DNA]</scope>
    <source>
        <strain evidence="5">WM2013NL</strain>
        <tissue evidence="5">Head and thorax</tissue>
    </source>
</reference>
<dbReference type="GO" id="GO:0005615">
    <property type="term" value="C:extracellular space"/>
    <property type="evidence" value="ECO:0007669"/>
    <property type="project" value="TreeGrafter"/>
</dbReference>
<dbReference type="Gene3D" id="1.10.238.20">
    <property type="entry name" value="Pheromone/general odorant binding protein domain"/>
    <property type="match status" value="2"/>
</dbReference>
<name>A0A0L7L7A8_OPEBR</name>
<dbReference type="PANTHER" id="PTHR11857:SF43">
    <property type="entry name" value="GEO07291P1-RELATED"/>
    <property type="match status" value="1"/>
</dbReference>
<keyword evidence="4" id="KW-0732">Signal</keyword>
<keyword evidence="6" id="KW-1185">Reference proteome</keyword>
<accession>A0A0L7L7A8</accession>
<comment type="similarity">
    <text evidence="2">Belongs to the PBP/GOBP family.</text>
</comment>
<dbReference type="Pfam" id="PF01395">
    <property type="entry name" value="PBP_GOBP"/>
    <property type="match status" value="2"/>
</dbReference>
<keyword evidence="3" id="KW-0964">Secreted</keyword>
<dbReference type="Proteomes" id="UP000037510">
    <property type="component" value="Unassembled WGS sequence"/>
</dbReference>
<gene>
    <name evidence="5" type="ORF">OBRU01_13836</name>
</gene>
<evidence type="ECO:0000256" key="4">
    <source>
        <dbReference type="ARBA" id="ARBA00022729"/>
    </source>
</evidence>